<organism evidence="2 3">
    <name type="scientific">Sclerotinia sclerotiorum (strain ATCC 18683 / 1980 / Ss-1)</name>
    <name type="common">White mold</name>
    <name type="synonym">Whetzelinia sclerotiorum</name>
    <dbReference type="NCBI Taxonomy" id="665079"/>
    <lineage>
        <taxon>Eukaryota</taxon>
        <taxon>Fungi</taxon>
        <taxon>Dikarya</taxon>
        <taxon>Ascomycota</taxon>
        <taxon>Pezizomycotina</taxon>
        <taxon>Leotiomycetes</taxon>
        <taxon>Helotiales</taxon>
        <taxon>Sclerotiniaceae</taxon>
        <taxon>Sclerotinia</taxon>
    </lineage>
</organism>
<accession>A7F0U5</accession>
<dbReference type="RefSeq" id="XP_001587972.1">
    <property type="nucleotide sequence ID" value="XM_001587922.1"/>
</dbReference>
<dbReference type="KEGG" id="ssl:SS1G_11214"/>
<dbReference type="InParanoid" id="A7F0U5"/>
<evidence type="ECO:0000313" key="2">
    <source>
        <dbReference type="EMBL" id="EDN95337.1"/>
    </source>
</evidence>
<protein>
    <submittedName>
        <fullName evidence="2">Uncharacterized protein</fullName>
    </submittedName>
</protein>
<dbReference type="EMBL" id="CH476637">
    <property type="protein sequence ID" value="EDN95337.1"/>
    <property type="molecule type" value="Genomic_DNA"/>
</dbReference>
<proteinExistence type="predicted"/>
<sequence>MNNSSKDKKSDSANNLTVYKDQRHSKVITFKATFLKNNKEKTRMIKASEATIFDKLPLIQLANSEGRSDQENGTLEQAKPAKIEKCKKSEIVDLTEEKAFDQVKVEEETQSTRSSQKLNKDQLTSTPKRLEKESQSPPMTLNAKEKTKPDRPTSPIPTARNSKKARQPPPTKWRSKKPNQSTTTL</sequence>
<dbReference type="AlphaFoldDB" id="A7F0U5"/>
<dbReference type="GeneID" id="5483938"/>
<gene>
    <name evidence="2" type="ORF">SS1G_11214</name>
</gene>
<feature type="region of interest" description="Disordered" evidence="1">
    <location>
        <begin position="103"/>
        <end position="185"/>
    </location>
</feature>
<feature type="compositionally biased region" description="Polar residues" evidence="1">
    <location>
        <begin position="111"/>
        <end position="127"/>
    </location>
</feature>
<evidence type="ECO:0000256" key="1">
    <source>
        <dbReference type="SAM" id="MobiDB-lite"/>
    </source>
</evidence>
<dbReference type="Proteomes" id="UP000001312">
    <property type="component" value="Unassembled WGS sequence"/>
</dbReference>
<evidence type="ECO:0000313" key="3">
    <source>
        <dbReference type="Proteomes" id="UP000001312"/>
    </source>
</evidence>
<dbReference type="HOGENOM" id="CLU_1462169_0_0_1"/>
<keyword evidence="3" id="KW-1185">Reference proteome</keyword>
<reference evidence="3" key="1">
    <citation type="journal article" date="2011" name="PLoS Genet.">
        <title>Genomic analysis of the necrotrophic fungal pathogens Sclerotinia sclerotiorum and Botrytis cinerea.</title>
        <authorList>
            <person name="Amselem J."/>
            <person name="Cuomo C.A."/>
            <person name="van Kan J.A."/>
            <person name="Viaud M."/>
            <person name="Benito E.P."/>
            <person name="Couloux A."/>
            <person name="Coutinho P.M."/>
            <person name="de Vries R.P."/>
            <person name="Dyer P.S."/>
            <person name="Fillinger S."/>
            <person name="Fournier E."/>
            <person name="Gout L."/>
            <person name="Hahn M."/>
            <person name="Kohn L."/>
            <person name="Lapalu N."/>
            <person name="Plummer K.M."/>
            <person name="Pradier J.M."/>
            <person name="Quevillon E."/>
            <person name="Sharon A."/>
            <person name="Simon A."/>
            <person name="ten Have A."/>
            <person name="Tudzynski B."/>
            <person name="Tudzynski P."/>
            <person name="Wincker P."/>
            <person name="Andrew M."/>
            <person name="Anthouard V."/>
            <person name="Beever R.E."/>
            <person name="Beffa R."/>
            <person name="Benoit I."/>
            <person name="Bouzid O."/>
            <person name="Brault B."/>
            <person name="Chen Z."/>
            <person name="Choquer M."/>
            <person name="Collemare J."/>
            <person name="Cotton P."/>
            <person name="Danchin E.G."/>
            <person name="Da Silva C."/>
            <person name="Gautier A."/>
            <person name="Giraud C."/>
            <person name="Giraud T."/>
            <person name="Gonzalez C."/>
            <person name="Grossetete S."/>
            <person name="Guldener U."/>
            <person name="Henrissat B."/>
            <person name="Howlett B.J."/>
            <person name="Kodira C."/>
            <person name="Kretschmer M."/>
            <person name="Lappartient A."/>
            <person name="Leroch M."/>
            <person name="Levis C."/>
            <person name="Mauceli E."/>
            <person name="Neuveglise C."/>
            <person name="Oeser B."/>
            <person name="Pearson M."/>
            <person name="Poulain J."/>
            <person name="Poussereau N."/>
            <person name="Quesneville H."/>
            <person name="Rascle C."/>
            <person name="Schumacher J."/>
            <person name="Segurens B."/>
            <person name="Sexton A."/>
            <person name="Silva E."/>
            <person name="Sirven C."/>
            <person name="Soanes D.M."/>
            <person name="Talbot N.J."/>
            <person name="Templeton M."/>
            <person name="Yandava C."/>
            <person name="Yarden O."/>
            <person name="Zeng Q."/>
            <person name="Rollins J.A."/>
            <person name="Lebrun M.H."/>
            <person name="Dickman M."/>
        </authorList>
    </citation>
    <scope>NUCLEOTIDE SEQUENCE [LARGE SCALE GENOMIC DNA]</scope>
    <source>
        <strain evidence="3">ATCC 18683 / 1980 / Ss-1</strain>
    </source>
</reference>
<name>A7F0U5_SCLS1</name>